<protein>
    <submittedName>
        <fullName evidence="1">Uncharacterized protein</fullName>
    </submittedName>
</protein>
<name>A0A8R2A435_ACYPI</name>
<organism evidence="1 2">
    <name type="scientific">Acyrthosiphon pisum</name>
    <name type="common">Pea aphid</name>
    <dbReference type="NCBI Taxonomy" id="7029"/>
    <lineage>
        <taxon>Eukaryota</taxon>
        <taxon>Metazoa</taxon>
        <taxon>Ecdysozoa</taxon>
        <taxon>Arthropoda</taxon>
        <taxon>Hexapoda</taxon>
        <taxon>Insecta</taxon>
        <taxon>Pterygota</taxon>
        <taxon>Neoptera</taxon>
        <taxon>Paraneoptera</taxon>
        <taxon>Hemiptera</taxon>
        <taxon>Sternorrhyncha</taxon>
        <taxon>Aphidomorpha</taxon>
        <taxon>Aphidoidea</taxon>
        <taxon>Aphididae</taxon>
        <taxon>Macrosiphini</taxon>
        <taxon>Acyrthosiphon</taxon>
    </lineage>
</organism>
<dbReference type="Proteomes" id="UP000007819">
    <property type="component" value="Chromosome A2"/>
</dbReference>
<accession>A0A8R2A435</accession>
<keyword evidence="2" id="KW-1185">Reference proteome</keyword>
<reference evidence="1" key="2">
    <citation type="submission" date="2022-06" db="UniProtKB">
        <authorList>
            <consortium name="EnsemblMetazoa"/>
        </authorList>
    </citation>
    <scope>IDENTIFICATION</scope>
</reference>
<sequence length="145" mass="16553">MSNQMKYNQSWIISCFSKLSSNSEHTTSTPLRVDFLNHSLNILADGINEFIYLTPETYVMQSTLHLGIISFDSCHHGKWVLSFNDEPSAIDFIETLRKNDIKVTDIQKLLSERVHLEDSIIKTVTDVGFPNFVAEVENAMKNKDV</sequence>
<dbReference type="EnsemblMetazoa" id="XM_003240879.4">
    <property type="protein sequence ID" value="XP_003240927.1"/>
    <property type="gene ID" value="LOC100575102"/>
</dbReference>
<evidence type="ECO:0000313" key="2">
    <source>
        <dbReference type="Proteomes" id="UP000007819"/>
    </source>
</evidence>
<dbReference type="AlphaFoldDB" id="A0A8R2A435"/>
<dbReference type="RefSeq" id="XP_003240927.1">
    <property type="nucleotide sequence ID" value="XM_003240879.3"/>
</dbReference>
<reference evidence="2" key="1">
    <citation type="submission" date="2010-06" db="EMBL/GenBank/DDBJ databases">
        <authorList>
            <person name="Jiang H."/>
            <person name="Abraham K."/>
            <person name="Ali S."/>
            <person name="Alsbrooks S.L."/>
            <person name="Anim B.N."/>
            <person name="Anosike U.S."/>
            <person name="Attaway T."/>
            <person name="Bandaranaike D.P."/>
            <person name="Battles P.K."/>
            <person name="Bell S.N."/>
            <person name="Bell A.V."/>
            <person name="Beltran B."/>
            <person name="Bickham C."/>
            <person name="Bustamante Y."/>
            <person name="Caleb T."/>
            <person name="Canada A."/>
            <person name="Cardenas V."/>
            <person name="Carter K."/>
            <person name="Chacko J."/>
            <person name="Chandrabose M.N."/>
            <person name="Chavez D."/>
            <person name="Chavez A."/>
            <person name="Chen L."/>
            <person name="Chu H.-S."/>
            <person name="Claassen K.J."/>
            <person name="Cockrell R."/>
            <person name="Collins M."/>
            <person name="Cooper J.A."/>
            <person name="Cree A."/>
            <person name="Curry S.M."/>
            <person name="Da Y."/>
            <person name="Dao M.D."/>
            <person name="Das B."/>
            <person name="Davila M.-L."/>
            <person name="Davy-Carroll L."/>
            <person name="Denson S."/>
            <person name="Dinh H."/>
            <person name="Ebong V.E."/>
            <person name="Edwards J.R."/>
            <person name="Egan A."/>
            <person name="El-Daye J."/>
            <person name="Escobedo L."/>
            <person name="Fernandez S."/>
            <person name="Fernando P.R."/>
            <person name="Flagg N."/>
            <person name="Forbes L.D."/>
            <person name="Fowler R.G."/>
            <person name="Fu Q."/>
            <person name="Gabisi R.A."/>
            <person name="Ganer J."/>
            <person name="Garbino Pronczuk A."/>
            <person name="Garcia R.M."/>
            <person name="Garner T."/>
            <person name="Garrett T.E."/>
            <person name="Gonzalez D.A."/>
            <person name="Hamid H."/>
            <person name="Hawkins E.S."/>
            <person name="Hirani K."/>
            <person name="Hogues M.E."/>
            <person name="Hollins B."/>
            <person name="Hsiao C.-H."/>
            <person name="Jabil R."/>
            <person name="James M.L."/>
            <person name="Jhangiani S.N."/>
            <person name="Johnson B."/>
            <person name="Johnson Q."/>
            <person name="Joshi V."/>
            <person name="Kalu J.B."/>
            <person name="Kam C."/>
            <person name="Kashfia A."/>
            <person name="Keebler J."/>
            <person name="Kisamo H."/>
            <person name="Kovar C.L."/>
            <person name="Lago L.A."/>
            <person name="Lai C.-Y."/>
            <person name="Laidlaw J."/>
            <person name="Lara F."/>
            <person name="Le T.-K."/>
            <person name="Lee S.L."/>
            <person name="Legall F.H."/>
            <person name="Lemon S.J."/>
            <person name="Lewis L.R."/>
            <person name="Li B."/>
            <person name="Liu Y."/>
            <person name="Liu Y.-S."/>
            <person name="Lopez J."/>
            <person name="Lozado R.J."/>
            <person name="Lu J."/>
            <person name="Madu R.C."/>
            <person name="Maheshwari M."/>
            <person name="Maheshwari R."/>
            <person name="Malloy K."/>
            <person name="Martinez E."/>
            <person name="Mathew T."/>
            <person name="Mercado I.C."/>
            <person name="Mercado C."/>
            <person name="Meyer B."/>
            <person name="Montgomery K."/>
            <person name="Morgan M.B."/>
            <person name="Munidasa M."/>
            <person name="Nazareth L.V."/>
            <person name="Nelson J."/>
            <person name="Ng B.M."/>
            <person name="Nguyen N.B."/>
            <person name="Nguyen P.Q."/>
            <person name="Nguyen T."/>
            <person name="Obregon M."/>
            <person name="Okwuonu G.O."/>
            <person name="Onwere C.G."/>
            <person name="Orozco G."/>
            <person name="Parra A."/>
            <person name="Patel S."/>
            <person name="Patil S."/>
            <person name="Perez A."/>
            <person name="Perez Y."/>
            <person name="Pham C."/>
            <person name="Primus E.L."/>
            <person name="Pu L.-L."/>
            <person name="Puazo M."/>
            <person name="Qin X."/>
            <person name="Quiroz J.B."/>
            <person name="Reese J."/>
            <person name="Richards S."/>
            <person name="Rives C.M."/>
            <person name="Robberts R."/>
            <person name="Ruiz S.J."/>
            <person name="Ruiz M.J."/>
            <person name="Santibanez J."/>
            <person name="Schneider B.W."/>
            <person name="Sisson I."/>
            <person name="Smith M."/>
            <person name="Sodergren E."/>
            <person name="Song X.-Z."/>
            <person name="Song B.B."/>
            <person name="Summersgill H."/>
            <person name="Thelus R."/>
            <person name="Thornton R.D."/>
            <person name="Trejos Z.Y."/>
            <person name="Usmani K."/>
            <person name="Vattathil S."/>
            <person name="Villasana D."/>
            <person name="Walker D.L."/>
            <person name="Wang S."/>
            <person name="Wang K."/>
            <person name="White C.S."/>
            <person name="Williams A.C."/>
            <person name="Williamson J."/>
            <person name="Wilson K."/>
            <person name="Woghiren I.O."/>
            <person name="Woodworth J.R."/>
            <person name="Worley K.C."/>
            <person name="Wright R.A."/>
            <person name="Wu W."/>
            <person name="Young L."/>
            <person name="Zhang L."/>
            <person name="Zhang J."/>
            <person name="Zhu Y."/>
            <person name="Muzny D.M."/>
            <person name="Weinstock G."/>
            <person name="Gibbs R.A."/>
        </authorList>
    </citation>
    <scope>NUCLEOTIDE SEQUENCE [LARGE SCALE GENOMIC DNA]</scope>
    <source>
        <strain evidence="2">LSR1</strain>
    </source>
</reference>
<dbReference type="OrthoDB" id="6587057at2759"/>
<dbReference type="KEGG" id="api:100575102"/>
<proteinExistence type="predicted"/>
<dbReference type="GeneID" id="100575102"/>
<evidence type="ECO:0000313" key="1">
    <source>
        <dbReference type="EnsemblMetazoa" id="XP_003240927.1"/>
    </source>
</evidence>